<gene>
    <name evidence="2" type="ORF">PVAP13_2NG100600</name>
</gene>
<evidence type="ECO:0000313" key="2">
    <source>
        <dbReference type="EMBL" id="KAG2632712.1"/>
    </source>
</evidence>
<name>A0A8T0V8H9_PANVG</name>
<feature type="compositionally biased region" description="Basic and acidic residues" evidence="1">
    <location>
        <begin position="149"/>
        <end position="160"/>
    </location>
</feature>
<dbReference type="PANTHER" id="PTHR33257">
    <property type="entry name" value="OS05G0165500 PROTEIN"/>
    <property type="match status" value="1"/>
</dbReference>
<feature type="compositionally biased region" description="Low complexity" evidence="1">
    <location>
        <begin position="84"/>
        <end position="98"/>
    </location>
</feature>
<dbReference type="EMBL" id="CM029040">
    <property type="protein sequence ID" value="KAG2632712.1"/>
    <property type="molecule type" value="Genomic_DNA"/>
</dbReference>
<evidence type="ECO:0000256" key="1">
    <source>
        <dbReference type="SAM" id="MobiDB-lite"/>
    </source>
</evidence>
<dbReference type="AlphaFoldDB" id="A0A8T0V8H9"/>
<reference evidence="2" key="1">
    <citation type="submission" date="2020-05" db="EMBL/GenBank/DDBJ databases">
        <title>WGS assembly of Panicum virgatum.</title>
        <authorList>
            <person name="Lovell J.T."/>
            <person name="Jenkins J."/>
            <person name="Shu S."/>
            <person name="Juenger T.E."/>
            <person name="Schmutz J."/>
        </authorList>
    </citation>
    <scope>NUCLEOTIDE SEQUENCE</scope>
    <source>
        <strain evidence="2">AP13</strain>
    </source>
</reference>
<proteinExistence type="predicted"/>
<feature type="region of interest" description="Disordered" evidence="1">
    <location>
        <begin position="141"/>
        <end position="160"/>
    </location>
</feature>
<organism evidence="2 3">
    <name type="scientific">Panicum virgatum</name>
    <name type="common">Blackwell switchgrass</name>
    <dbReference type="NCBI Taxonomy" id="38727"/>
    <lineage>
        <taxon>Eukaryota</taxon>
        <taxon>Viridiplantae</taxon>
        <taxon>Streptophyta</taxon>
        <taxon>Embryophyta</taxon>
        <taxon>Tracheophyta</taxon>
        <taxon>Spermatophyta</taxon>
        <taxon>Magnoliopsida</taxon>
        <taxon>Liliopsida</taxon>
        <taxon>Poales</taxon>
        <taxon>Poaceae</taxon>
        <taxon>PACMAD clade</taxon>
        <taxon>Panicoideae</taxon>
        <taxon>Panicodae</taxon>
        <taxon>Paniceae</taxon>
        <taxon>Panicinae</taxon>
        <taxon>Panicum</taxon>
        <taxon>Panicum sect. Hiantes</taxon>
    </lineage>
</organism>
<comment type="caution">
    <text evidence="2">The sequence shown here is derived from an EMBL/GenBank/DDBJ whole genome shotgun (WGS) entry which is preliminary data.</text>
</comment>
<keyword evidence="3" id="KW-1185">Reference proteome</keyword>
<feature type="region of interest" description="Disordered" evidence="1">
    <location>
        <begin position="77"/>
        <end position="114"/>
    </location>
</feature>
<dbReference type="Proteomes" id="UP000823388">
    <property type="component" value="Chromosome 2N"/>
</dbReference>
<accession>A0A8T0V8H9</accession>
<evidence type="ECO:0000313" key="3">
    <source>
        <dbReference type="Proteomes" id="UP000823388"/>
    </source>
</evidence>
<protein>
    <submittedName>
        <fullName evidence="2">Uncharacterized protein</fullName>
    </submittedName>
</protein>
<dbReference type="PANTHER" id="PTHR33257:SF21">
    <property type="entry name" value="OS07G0230600 PROTEIN"/>
    <property type="match status" value="1"/>
</dbReference>
<sequence>MCTDPLLAATCKHLRREQASLSLSRARARSYEKMSTGKQEGPKLFSSRILSRDRASVANASFRVYYSLGAGTVPFSWESKPGTPKSSVTPASAATAMPPISPPPSYQSMSQSKARNCRRRSASWPAGGWISWLILNIRRRSPPSSPTDHQQRWLARDHGAGDERRSWRSTLCF</sequence>